<dbReference type="Gene3D" id="1.10.8.10">
    <property type="entry name" value="DNA helicase RuvA subunit, C-terminal domain"/>
    <property type="match status" value="1"/>
</dbReference>
<reference evidence="3 4" key="1">
    <citation type="submission" date="2019-09" db="EMBL/GenBank/DDBJ databases">
        <title>Bird 10,000 Genomes (B10K) Project - Family phase.</title>
        <authorList>
            <person name="Zhang G."/>
        </authorList>
    </citation>
    <scope>NUCLEOTIDE SEQUENCE [LARGE SCALE GENOMIC DNA]</scope>
    <source>
        <strain evidence="3">B10K-DU-001-02</strain>
        <tissue evidence="3">Muscle</tissue>
    </source>
</reference>
<dbReference type="EMBL" id="VWZG01003331">
    <property type="protein sequence ID" value="NXG16100.1"/>
    <property type="molecule type" value="Genomic_DNA"/>
</dbReference>
<dbReference type="GO" id="GO:1990450">
    <property type="term" value="F:linear polyubiquitin binding"/>
    <property type="evidence" value="ECO:0007669"/>
    <property type="project" value="TreeGrafter"/>
</dbReference>
<evidence type="ECO:0000259" key="1">
    <source>
        <dbReference type="Pfam" id="PF16678"/>
    </source>
</evidence>
<keyword evidence="3" id="KW-0436">Ligase</keyword>
<organism evidence="3 4">
    <name type="scientific">Grallaria varia</name>
    <name type="common">variegated antpitta</name>
    <dbReference type="NCBI Taxonomy" id="117165"/>
    <lineage>
        <taxon>Eukaryota</taxon>
        <taxon>Metazoa</taxon>
        <taxon>Chordata</taxon>
        <taxon>Craniata</taxon>
        <taxon>Vertebrata</taxon>
        <taxon>Euteleostomi</taxon>
        <taxon>Archelosauria</taxon>
        <taxon>Archosauria</taxon>
        <taxon>Dinosauria</taxon>
        <taxon>Saurischia</taxon>
        <taxon>Theropoda</taxon>
        <taxon>Coelurosauria</taxon>
        <taxon>Aves</taxon>
        <taxon>Neognathae</taxon>
        <taxon>Neoaves</taxon>
        <taxon>Telluraves</taxon>
        <taxon>Australaves</taxon>
        <taxon>Passeriformes</taxon>
        <taxon>Formicariidae</taxon>
        <taxon>Grallaria</taxon>
    </lineage>
</organism>
<name>A0A7K8ZLL4_9PASS</name>
<protein>
    <submittedName>
        <fullName evidence="3">RNF31 ligase</fullName>
    </submittedName>
</protein>
<feature type="domain" description="E3 ubiquitin-protein ligase RNF31 third UBA" evidence="2">
    <location>
        <begin position="52"/>
        <end position="90"/>
    </location>
</feature>
<dbReference type="InterPro" id="IPR026254">
    <property type="entry name" value="RNF31-like"/>
</dbReference>
<feature type="non-terminal residue" evidence="3">
    <location>
        <position position="1"/>
    </location>
</feature>
<dbReference type="InterPro" id="IPR032065">
    <property type="entry name" value="RNF31-UBA"/>
</dbReference>
<dbReference type="PANTHER" id="PTHR16004:SF5">
    <property type="entry name" value="E3 UBIQUITIN-PROTEIN LIGASE RNF31"/>
    <property type="match status" value="1"/>
</dbReference>
<feature type="non-terminal residue" evidence="3">
    <location>
        <position position="92"/>
    </location>
</feature>
<dbReference type="InterPro" id="IPR057426">
    <property type="entry name" value="RNF31_UBA_3"/>
</dbReference>
<dbReference type="PANTHER" id="PTHR16004">
    <property type="entry name" value="RING FINGER PROTEIN 31-RELATED"/>
    <property type="match status" value="1"/>
</dbReference>
<dbReference type="GO" id="GO:0070530">
    <property type="term" value="F:K63-linked polyubiquitin modification-dependent protein binding"/>
    <property type="evidence" value="ECO:0007669"/>
    <property type="project" value="TreeGrafter"/>
</dbReference>
<sequence length="92" mass="10022">PQLRALAALGFGQRQACARALHDNGGDLWGALRDLQRPLLGPFLRRLQQPPAPLDFECPDQQALVRRILATLDVASWGRASLVASLGRELGL</sequence>
<keyword evidence="4" id="KW-1185">Reference proteome</keyword>
<dbReference type="GO" id="GO:0061630">
    <property type="term" value="F:ubiquitin protein ligase activity"/>
    <property type="evidence" value="ECO:0007669"/>
    <property type="project" value="TreeGrafter"/>
</dbReference>
<evidence type="ECO:0000259" key="2">
    <source>
        <dbReference type="Pfam" id="PF25163"/>
    </source>
</evidence>
<evidence type="ECO:0000313" key="3">
    <source>
        <dbReference type="EMBL" id="NXG16100.1"/>
    </source>
</evidence>
<dbReference type="GO" id="GO:0071797">
    <property type="term" value="C:LUBAC complex"/>
    <property type="evidence" value="ECO:0007669"/>
    <property type="project" value="InterPro"/>
</dbReference>
<evidence type="ECO:0000313" key="4">
    <source>
        <dbReference type="Proteomes" id="UP000591535"/>
    </source>
</evidence>
<dbReference type="GO" id="GO:0016874">
    <property type="term" value="F:ligase activity"/>
    <property type="evidence" value="ECO:0007669"/>
    <property type="project" value="UniProtKB-KW"/>
</dbReference>
<dbReference type="Pfam" id="PF25163">
    <property type="entry name" value="UBA_RNF31"/>
    <property type="match status" value="1"/>
</dbReference>
<feature type="domain" description="E3 ubiquitin-protein ligase RNF31 UBA-like" evidence="1">
    <location>
        <begin position="3"/>
        <end position="49"/>
    </location>
</feature>
<dbReference type="GO" id="GO:0097039">
    <property type="term" value="P:protein linear polyubiquitination"/>
    <property type="evidence" value="ECO:0007669"/>
    <property type="project" value="TreeGrafter"/>
</dbReference>
<gene>
    <name evidence="3" type="primary">Rnf31</name>
    <name evidence="3" type="ORF">GRAVAR_R15316</name>
</gene>
<proteinExistence type="predicted"/>
<accession>A0A7K8ZLL4</accession>
<dbReference type="Proteomes" id="UP000591535">
    <property type="component" value="Unassembled WGS sequence"/>
</dbReference>
<dbReference type="GO" id="GO:0036435">
    <property type="term" value="F:K48-linked polyubiquitin modification-dependent protein binding"/>
    <property type="evidence" value="ECO:0007669"/>
    <property type="project" value="TreeGrafter"/>
</dbReference>
<dbReference type="AlphaFoldDB" id="A0A7K8ZLL4"/>
<comment type="caution">
    <text evidence="3">The sequence shown here is derived from an EMBL/GenBank/DDBJ whole genome shotgun (WGS) entry which is preliminary data.</text>
</comment>
<dbReference type="Pfam" id="PF16678">
    <property type="entry name" value="UBA_HOIP"/>
    <property type="match status" value="1"/>
</dbReference>